<dbReference type="Pfam" id="PF07714">
    <property type="entry name" value="PK_Tyr_Ser-Thr"/>
    <property type="match status" value="1"/>
</dbReference>
<dbReference type="PANTHER" id="PTHR24416">
    <property type="entry name" value="TYROSINE-PROTEIN KINASE RECEPTOR"/>
    <property type="match status" value="1"/>
</dbReference>
<feature type="transmembrane region" description="Helical" evidence="10">
    <location>
        <begin position="540"/>
        <end position="563"/>
    </location>
</feature>
<dbReference type="CDD" id="cd00192">
    <property type="entry name" value="PTKc"/>
    <property type="match status" value="1"/>
</dbReference>
<dbReference type="SMART" id="SM00408">
    <property type="entry name" value="IGc2"/>
    <property type="match status" value="1"/>
</dbReference>
<dbReference type="InterPro" id="IPR007110">
    <property type="entry name" value="Ig-like_dom"/>
</dbReference>
<comment type="caution">
    <text evidence="13">The sequence shown here is derived from an EMBL/GenBank/DDBJ whole genome shotgun (WGS) entry which is preliminary data.</text>
</comment>
<evidence type="ECO:0000256" key="5">
    <source>
        <dbReference type="ARBA" id="ARBA00023157"/>
    </source>
</evidence>
<feature type="domain" description="Ig-like" evidence="12">
    <location>
        <begin position="445"/>
        <end position="534"/>
    </location>
</feature>
<keyword evidence="4 10" id="KW-0472">Membrane</keyword>
<name>A0ABP1QFG7_9HEXA</name>
<dbReference type="PANTHER" id="PTHR24416:SF600">
    <property type="entry name" value="PDGF- AND VEGF-RECEPTOR RELATED, ISOFORM J"/>
    <property type="match status" value="1"/>
</dbReference>
<dbReference type="InterPro" id="IPR050122">
    <property type="entry name" value="RTK"/>
</dbReference>
<keyword evidence="6" id="KW-0675">Receptor</keyword>
<dbReference type="SUPFAM" id="SSF56112">
    <property type="entry name" value="Protein kinase-like (PK-like)"/>
    <property type="match status" value="1"/>
</dbReference>
<dbReference type="InterPro" id="IPR008266">
    <property type="entry name" value="Tyr_kinase_AS"/>
</dbReference>
<evidence type="ECO:0000256" key="10">
    <source>
        <dbReference type="SAM" id="Phobius"/>
    </source>
</evidence>
<dbReference type="Gene3D" id="2.60.40.10">
    <property type="entry name" value="Immunoglobulins"/>
    <property type="match status" value="1"/>
</dbReference>
<keyword evidence="7" id="KW-0325">Glycoprotein</keyword>
<keyword evidence="9" id="KW-0547">Nucleotide-binding</keyword>
<evidence type="ECO:0000313" key="14">
    <source>
        <dbReference type="Proteomes" id="UP001642540"/>
    </source>
</evidence>
<keyword evidence="5" id="KW-1015">Disulfide bond</keyword>
<organism evidence="13 14">
    <name type="scientific">Orchesella dallaii</name>
    <dbReference type="NCBI Taxonomy" id="48710"/>
    <lineage>
        <taxon>Eukaryota</taxon>
        <taxon>Metazoa</taxon>
        <taxon>Ecdysozoa</taxon>
        <taxon>Arthropoda</taxon>
        <taxon>Hexapoda</taxon>
        <taxon>Collembola</taxon>
        <taxon>Entomobryomorpha</taxon>
        <taxon>Entomobryoidea</taxon>
        <taxon>Orchesellidae</taxon>
        <taxon>Orchesellinae</taxon>
        <taxon>Orchesella</taxon>
    </lineage>
</organism>
<gene>
    <name evidence="13" type="ORF">ODALV1_LOCUS10529</name>
</gene>
<feature type="binding site" evidence="9">
    <location>
        <position position="656"/>
    </location>
    <ligand>
        <name>ATP</name>
        <dbReference type="ChEBI" id="CHEBI:30616"/>
    </ligand>
</feature>
<keyword evidence="2 10" id="KW-0812">Transmembrane</keyword>
<dbReference type="InterPro" id="IPR000719">
    <property type="entry name" value="Prot_kinase_dom"/>
</dbReference>
<dbReference type="InterPro" id="IPR001245">
    <property type="entry name" value="Ser-Thr/Tyr_kinase_cat_dom"/>
</dbReference>
<dbReference type="PROSITE" id="PS50835">
    <property type="entry name" value="IG_LIKE"/>
    <property type="match status" value="1"/>
</dbReference>
<evidence type="ECO:0000259" key="12">
    <source>
        <dbReference type="PROSITE" id="PS50835"/>
    </source>
</evidence>
<dbReference type="PROSITE" id="PS00109">
    <property type="entry name" value="PROTEIN_KINASE_TYR"/>
    <property type="match status" value="1"/>
</dbReference>
<evidence type="ECO:0000256" key="8">
    <source>
        <dbReference type="ARBA" id="ARBA00051243"/>
    </source>
</evidence>
<evidence type="ECO:0000256" key="3">
    <source>
        <dbReference type="ARBA" id="ARBA00022989"/>
    </source>
</evidence>
<dbReference type="Gene3D" id="1.10.510.10">
    <property type="entry name" value="Transferase(Phosphotransferase) domain 1"/>
    <property type="match status" value="1"/>
</dbReference>
<dbReference type="InterPro" id="IPR011009">
    <property type="entry name" value="Kinase-like_dom_sf"/>
</dbReference>
<dbReference type="EMBL" id="CAXLJM020000032">
    <property type="protein sequence ID" value="CAL8100404.1"/>
    <property type="molecule type" value="Genomic_DNA"/>
</dbReference>
<comment type="catalytic activity">
    <reaction evidence="8">
        <text>L-tyrosyl-[protein] + ATP = O-phospho-L-tyrosyl-[protein] + ADP + H(+)</text>
        <dbReference type="Rhea" id="RHEA:10596"/>
        <dbReference type="Rhea" id="RHEA-COMP:10136"/>
        <dbReference type="Rhea" id="RHEA-COMP:20101"/>
        <dbReference type="ChEBI" id="CHEBI:15378"/>
        <dbReference type="ChEBI" id="CHEBI:30616"/>
        <dbReference type="ChEBI" id="CHEBI:46858"/>
        <dbReference type="ChEBI" id="CHEBI:61978"/>
        <dbReference type="ChEBI" id="CHEBI:456216"/>
        <dbReference type="EC" id="2.7.10.1"/>
    </reaction>
</comment>
<evidence type="ECO:0000256" key="2">
    <source>
        <dbReference type="ARBA" id="ARBA00022692"/>
    </source>
</evidence>
<evidence type="ECO:0000256" key="6">
    <source>
        <dbReference type="ARBA" id="ARBA00023170"/>
    </source>
</evidence>
<accession>A0ABP1QFG7</accession>
<dbReference type="InterPro" id="IPR017441">
    <property type="entry name" value="Protein_kinase_ATP_BS"/>
</dbReference>
<keyword evidence="14" id="KW-1185">Reference proteome</keyword>
<dbReference type="InterPro" id="IPR036179">
    <property type="entry name" value="Ig-like_dom_sf"/>
</dbReference>
<protein>
    <recommendedName>
        <fullName evidence="15">Vascular endothelial growth factor receptor 1</fullName>
    </recommendedName>
</protein>
<keyword evidence="9" id="KW-0067">ATP-binding</keyword>
<evidence type="ECO:0000256" key="7">
    <source>
        <dbReference type="ARBA" id="ARBA00023180"/>
    </source>
</evidence>
<dbReference type="Gene3D" id="3.30.200.20">
    <property type="entry name" value="Phosphorylase Kinase, domain 1"/>
    <property type="match status" value="1"/>
</dbReference>
<evidence type="ECO:0000256" key="1">
    <source>
        <dbReference type="ARBA" id="ARBA00004167"/>
    </source>
</evidence>
<dbReference type="SUPFAM" id="SSF48726">
    <property type="entry name" value="Immunoglobulin"/>
    <property type="match status" value="1"/>
</dbReference>
<dbReference type="InterPro" id="IPR003598">
    <property type="entry name" value="Ig_sub2"/>
</dbReference>
<evidence type="ECO:0000313" key="13">
    <source>
        <dbReference type="EMBL" id="CAL8100404.1"/>
    </source>
</evidence>
<keyword evidence="3 10" id="KW-1133">Transmembrane helix</keyword>
<sequence length="1024" mass="116561">MASCELLNIHLFLKIICVTQIIFVISGISVERDGCNDIKRVPPKINLVHDDFNYTEITEPHELPPDVLNGTSVPKNRSWSGVVFKNCRIGVEFLCTANYPIEWIEIHNQNLSRHIDQKEGRVRKTMWVDRLVNASILDSTNSSEFSIEDPKTNSYSAFLGVIYENLTDCLSTNYSCRSVDNPCLQSNVVSLVDKQSEEVRYEMSTELIGMDEIQSKPCKAIITVYFDQNEKTPGPGWRCLSLNKENFEVIDKKCDAAVHCNSFFIRDKQKCLKRVTSRNDCIGCAFQTVSKFHPGHLYCETDKGEIATALHYFFSVPQTLGNRKVAPAELYFDWTEADPQKMMYFEPVPTEVFLGDKITIFCRVSRYYFSYGHRFAFEHKNGSMVYTNGNDGERDETFNFNRMNTTLSIADPFLHKIYCLAPVWNSTTWVNQSYKVSVREDGTAPKIIENHTMELVLLLHDRNKSLSCQASGLPTPEVSWSWENNEATAIEVEVGPGSKKLLFPFVSNSTSGSYTCTAKNFLGSTSEIFTVVVKDAYTTLLQFTVVFSCVLAFTFVLTLLLCWKKIAKQRRLLRALTDAEIKEFREGNLEVLENQEYLDTHELLHALPYNDEFEIPCERLHIDTTKVLGSGNFGQVVKGAITDEYDSSSQMEVAVKTVKPKYDILYFKTLLTEVKIMAYIGQHVNVVSLVGACTQNLKKRQIYIAVEYCAKGSMEKFLKNCRPTFVNLVCDDTFYVTTSFGVCQPKYENVVQQETKSLITDDDCVSTAHLVKWSREIANGMEFLGSKKIVHGDLASRNVLLTLDLVAKIGDFGLSRQLMEYSNYVRSDGSDCVLPWKWMAIETLQDMKFSIMSDVWSYGVTLWEIFSLAQLPYPGVTWSPAFVEHLHNGLRLHKPNYSTSQIYNLMLECWSLEPSQRPTFTELKDFFEGLQLQTCTDDYFHAGKALNRHYINEPNGIQVNNPGYSILSTRNSSISDSESQNIETITKPRVMKFMNGNHGKIVTAREDEQGYLRPLILGCVEEEA</sequence>
<evidence type="ECO:0008006" key="15">
    <source>
        <dbReference type="Google" id="ProtNLM"/>
    </source>
</evidence>
<proteinExistence type="predicted"/>
<dbReference type="PRINTS" id="PR00109">
    <property type="entry name" value="TYRKINASE"/>
</dbReference>
<feature type="domain" description="Protein kinase" evidence="11">
    <location>
        <begin position="622"/>
        <end position="927"/>
    </location>
</feature>
<evidence type="ECO:0000256" key="9">
    <source>
        <dbReference type="PROSITE-ProRule" id="PRU10141"/>
    </source>
</evidence>
<evidence type="ECO:0000259" key="11">
    <source>
        <dbReference type="PROSITE" id="PS50011"/>
    </source>
</evidence>
<reference evidence="13 14" key="1">
    <citation type="submission" date="2024-08" db="EMBL/GenBank/DDBJ databases">
        <authorList>
            <person name="Cucini C."/>
            <person name="Frati F."/>
        </authorList>
    </citation>
    <scope>NUCLEOTIDE SEQUENCE [LARGE SCALE GENOMIC DNA]</scope>
</reference>
<evidence type="ECO:0000256" key="4">
    <source>
        <dbReference type="ARBA" id="ARBA00023136"/>
    </source>
</evidence>
<dbReference type="PROSITE" id="PS50011">
    <property type="entry name" value="PROTEIN_KINASE_DOM"/>
    <property type="match status" value="1"/>
</dbReference>
<comment type="subcellular location">
    <subcellularLocation>
        <location evidence="1">Membrane</location>
        <topology evidence="1">Single-pass membrane protein</topology>
    </subcellularLocation>
</comment>
<dbReference type="Pfam" id="PF13927">
    <property type="entry name" value="Ig_3"/>
    <property type="match status" value="1"/>
</dbReference>
<dbReference type="Proteomes" id="UP001642540">
    <property type="component" value="Unassembled WGS sequence"/>
</dbReference>
<dbReference type="InterPro" id="IPR013783">
    <property type="entry name" value="Ig-like_fold"/>
</dbReference>
<feature type="transmembrane region" description="Helical" evidence="10">
    <location>
        <begin position="12"/>
        <end position="30"/>
    </location>
</feature>
<dbReference type="PROSITE" id="PS00107">
    <property type="entry name" value="PROTEIN_KINASE_ATP"/>
    <property type="match status" value="1"/>
</dbReference>